<comment type="similarity">
    <text evidence="1">Belongs to the peptidase S66 family.</text>
</comment>
<dbReference type="Gene3D" id="3.40.50.10740">
    <property type="entry name" value="Class I glutamine amidotransferase-like"/>
    <property type="match status" value="1"/>
</dbReference>
<evidence type="ECO:0000313" key="8">
    <source>
        <dbReference type="EMBL" id="URZ09874.1"/>
    </source>
</evidence>
<dbReference type="AlphaFoldDB" id="A0A1S8LJN5"/>
<reference evidence="8 9" key="1">
    <citation type="submission" date="2022-04" db="EMBL/GenBank/DDBJ databases">
        <title>Genome sequence of C. roseum typestrain.</title>
        <authorList>
            <person name="Poehlein A."/>
            <person name="Schoch T."/>
            <person name="Duerre P."/>
            <person name="Daniel R."/>
        </authorList>
    </citation>
    <scope>NUCLEOTIDE SEQUENCE [LARGE SCALE GENOMIC DNA]</scope>
    <source>
        <strain evidence="8 9">DSM 7320</strain>
    </source>
</reference>
<gene>
    <name evidence="8" type="primary">ykfA</name>
    <name evidence="8" type="ORF">CROST_005820</name>
</gene>
<organism evidence="8 9">
    <name type="scientific">Clostridium felsineum</name>
    <dbReference type="NCBI Taxonomy" id="36839"/>
    <lineage>
        <taxon>Bacteria</taxon>
        <taxon>Bacillati</taxon>
        <taxon>Bacillota</taxon>
        <taxon>Clostridia</taxon>
        <taxon>Eubacteriales</taxon>
        <taxon>Clostridiaceae</taxon>
        <taxon>Clostridium</taxon>
    </lineage>
</organism>
<evidence type="ECO:0000256" key="1">
    <source>
        <dbReference type="ARBA" id="ARBA00010233"/>
    </source>
</evidence>
<dbReference type="Proteomes" id="UP000190951">
    <property type="component" value="Chromosome"/>
</dbReference>
<accession>A0A1S8LJN5</accession>
<dbReference type="GO" id="GO:0004180">
    <property type="term" value="F:carboxypeptidase activity"/>
    <property type="evidence" value="ECO:0007669"/>
    <property type="project" value="UniProtKB-KW"/>
</dbReference>
<dbReference type="EC" id="3.4.16.-" evidence="8"/>
<feature type="domain" description="LD-carboxypeptidase N-terminal" evidence="6">
    <location>
        <begin position="12"/>
        <end position="128"/>
    </location>
</feature>
<dbReference type="InterPro" id="IPR029062">
    <property type="entry name" value="Class_I_gatase-like"/>
</dbReference>
<evidence type="ECO:0000259" key="6">
    <source>
        <dbReference type="Pfam" id="PF02016"/>
    </source>
</evidence>
<keyword evidence="3" id="KW-0645">Protease</keyword>
<dbReference type="InterPro" id="IPR040921">
    <property type="entry name" value="Peptidase_S66C"/>
</dbReference>
<dbReference type="SUPFAM" id="SSF52317">
    <property type="entry name" value="Class I glutamine amidotransferase-like"/>
    <property type="match status" value="1"/>
</dbReference>
<keyword evidence="4 8" id="KW-0378">Hydrolase</keyword>
<dbReference type="InterPro" id="IPR027461">
    <property type="entry name" value="Carboxypeptidase_A_C_sf"/>
</dbReference>
<evidence type="ECO:0000259" key="7">
    <source>
        <dbReference type="Pfam" id="PF17676"/>
    </source>
</evidence>
<keyword evidence="2 8" id="KW-0121">Carboxypeptidase</keyword>
<dbReference type="CDD" id="cd07025">
    <property type="entry name" value="Peptidase_S66"/>
    <property type="match status" value="1"/>
</dbReference>
<dbReference type="Pfam" id="PF17676">
    <property type="entry name" value="Peptidase_S66C"/>
    <property type="match status" value="1"/>
</dbReference>
<dbReference type="KEGG" id="crw:CROST_005820"/>
<dbReference type="InterPro" id="IPR003507">
    <property type="entry name" value="S66_fam"/>
</dbReference>
<dbReference type="GO" id="GO:0006508">
    <property type="term" value="P:proteolysis"/>
    <property type="evidence" value="ECO:0007669"/>
    <property type="project" value="UniProtKB-KW"/>
</dbReference>
<keyword evidence="5" id="KW-0720">Serine protease</keyword>
<evidence type="ECO:0000256" key="2">
    <source>
        <dbReference type="ARBA" id="ARBA00022645"/>
    </source>
</evidence>
<dbReference type="PIRSF" id="PIRSF028757">
    <property type="entry name" value="LD-carboxypeptidase"/>
    <property type="match status" value="1"/>
</dbReference>
<feature type="domain" description="LD-carboxypeptidase C-terminal" evidence="7">
    <location>
        <begin position="174"/>
        <end position="288"/>
    </location>
</feature>
<dbReference type="Gene3D" id="3.50.30.60">
    <property type="entry name" value="LD-carboxypeptidase A C-terminal domain-like"/>
    <property type="match status" value="1"/>
</dbReference>
<dbReference type="PANTHER" id="PTHR30237">
    <property type="entry name" value="MURAMOYLTETRAPEPTIDE CARBOXYPEPTIDASE"/>
    <property type="match status" value="1"/>
</dbReference>
<name>A0A1S8LJN5_9CLOT</name>
<dbReference type="SUPFAM" id="SSF141986">
    <property type="entry name" value="LD-carboxypeptidase A C-terminal domain-like"/>
    <property type="match status" value="1"/>
</dbReference>
<protein>
    <submittedName>
        <fullName evidence="8">Murein peptide carboxypeptidase</fullName>
        <ecNumber evidence="8">3.4.16.-</ecNumber>
    </submittedName>
</protein>
<evidence type="ECO:0000313" key="9">
    <source>
        <dbReference type="Proteomes" id="UP000190951"/>
    </source>
</evidence>
<dbReference type="STRING" id="84029.CROST_02020"/>
<dbReference type="InterPro" id="IPR040449">
    <property type="entry name" value="Peptidase_S66_N"/>
</dbReference>
<dbReference type="PANTHER" id="PTHR30237:SF2">
    <property type="entry name" value="MUREIN TETRAPEPTIDE CARBOXYPEPTIDASE"/>
    <property type="match status" value="1"/>
</dbReference>
<dbReference type="EMBL" id="CP096983">
    <property type="protein sequence ID" value="URZ09874.1"/>
    <property type="molecule type" value="Genomic_DNA"/>
</dbReference>
<evidence type="ECO:0000256" key="5">
    <source>
        <dbReference type="ARBA" id="ARBA00022825"/>
    </source>
</evidence>
<evidence type="ECO:0000256" key="3">
    <source>
        <dbReference type="ARBA" id="ARBA00022670"/>
    </source>
</evidence>
<dbReference type="GO" id="GO:0008236">
    <property type="term" value="F:serine-type peptidase activity"/>
    <property type="evidence" value="ECO:0007669"/>
    <property type="project" value="UniProtKB-KW"/>
</dbReference>
<evidence type="ECO:0000256" key="4">
    <source>
        <dbReference type="ARBA" id="ARBA00022801"/>
    </source>
</evidence>
<proteinExistence type="inferred from homology"/>
<keyword evidence="9" id="KW-1185">Reference proteome</keyword>
<dbReference type="Pfam" id="PF02016">
    <property type="entry name" value="Peptidase_S66"/>
    <property type="match status" value="1"/>
</dbReference>
<dbReference type="RefSeq" id="WP_077835993.1">
    <property type="nucleotide sequence ID" value="NZ_CP096983.1"/>
</dbReference>
<sequence>MLGKKLKLGDTIGIISPASPEDPKSIENAISFFQNKGFKIKLGKHIYDKRGYLAGEDKNRAADLMDMFKDNEVDMILCVRGGYGSMRTLPYIDFDVIRSNPKIFIGFSDITSFLNTFYSKCNLITFHGPMFTSNFKDKYTIDSFFNTLMNGNKPYIISNPSENELICSVEGECRGHLVGGNLSLISNTLGTPYEIDFKDNILFIEDVHEEPYAIDRMLTHLELSGKLNTCNGFILGQFKNCTLPHYNRSLTLNEVFADKIFSLNKPTITNLMSGHDYPKLTLPIGAQVYMNSLKKIIEINQPTVLN</sequence>
<dbReference type="InterPro" id="IPR027478">
    <property type="entry name" value="LdcA_N"/>
</dbReference>